<reference evidence="2 3" key="1">
    <citation type="journal article" date="2016" name="Nat. Commun.">
        <title>Extremotolerant tardigrade genome and improved radiotolerance of human cultured cells by tardigrade-unique protein.</title>
        <authorList>
            <person name="Hashimoto T."/>
            <person name="Horikawa D.D."/>
            <person name="Saito Y."/>
            <person name="Kuwahara H."/>
            <person name="Kozuka-Hata H."/>
            <person name="Shin-I T."/>
            <person name="Minakuchi Y."/>
            <person name="Ohishi K."/>
            <person name="Motoyama A."/>
            <person name="Aizu T."/>
            <person name="Enomoto A."/>
            <person name="Kondo K."/>
            <person name="Tanaka S."/>
            <person name="Hara Y."/>
            <person name="Koshikawa S."/>
            <person name="Sagara H."/>
            <person name="Miura T."/>
            <person name="Yokobori S."/>
            <person name="Miyagawa K."/>
            <person name="Suzuki Y."/>
            <person name="Kubo T."/>
            <person name="Oyama M."/>
            <person name="Kohara Y."/>
            <person name="Fujiyama A."/>
            <person name="Arakawa K."/>
            <person name="Katayama T."/>
            <person name="Toyoda A."/>
            <person name="Kunieda T."/>
        </authorList>
    </citation>
    <scope>NUCLEOTIDE SEQUENCE [LARGE SCALE GENOMIC DNA]</scope>
    <source>
        <strain evidence="2 3">YOKOZUNA-1</strain>
    </source>
</reference>
<evidence type="ECO:0000313" key="2">
    <source>
        <dbReference type="EMBL" id="GAV07286.1"/>
    </source>
</evidence>
<name>A0A1D1W200_RAMVA</name>
<protein>
    <submittedName>
        <fullName evidence="2">Uncharacterized protein</fullName>
    </submittedName>
</protein>
<dbReference type="Proteomes" id="UP000186922">
    <property type="component" value="Unassembled WGS sequence"/>
</dbReference>
<sequence>MAAIQRKIYEKGTDFVADHESNCWSHNFTSADREWESNPATPSMPATPAKAPDGAVRL</sequence>
<evidence type="ECO:0000313" key="3">
    <source>
        <dbReference type="Proteomes" id="UP000186922"/>
    </source>
</evidence>
<feature type="region of interest" description="Disordered" evidence="1">
    <location>
        <begin position="32"/>
        <end position="58"/>
    </location>
</feature>
<keyword evidence="3" id="KW-1185">Reference proteome</keyword>
<comment type="caution">
    <text evidence="2">The sequence shown here is derived from an EMBL/GenBank/DDBJ whole genome shotgun (WGS) entry which is preliminary data.</text>
</comment>
<gene>
    <name evidence="2" type="primary">RvY_17143-1</name>
    <name evidence="2" type="synonym">RvY_17143.1</name>
    <name evidence="2" type="ORF">RvY_17143</name>
</gene>
<proteinExistence type="predicted"/>
<organism evidence="2 3">
    <name type="scientific">Ramazzottius varieornatus</name>
    <name type="common">Water bear</name>
    <name type="synonym">Tardigrade</name>
    <dbReference type="NCBI Taxonomy" id="947166"/>
    <lineage>
        <taxon>Eukaryota</taxon>
        <taxon>Metazoa</taxon>
        <taxon>Ecdysozoa</taxon>
        <taxon>Tardigrada</taxon>
        <taxon>Eutardigrada</taxon>
        <taxon>Parachela</taxon>
        <taxon>Hypsibioidea</taxon>
        <taxon>Ramazzottiidae</taxon>
        <taxon>Ramazzottius</taxon>
    </lineage>
</organism>
<dbReference type="EMBL" id="BDGG01000015">
    <property type="protein sequence ID" value="GAV07286.1"/>
    <property type="molecule type" value="Genomic_DNA"/>
</dbReference>
<evidence type="ECO:0000256" key="1">
    <source>
        <dbReference type="SAM" id="MobiDB-lite"/>
    </source>
</evidence>
<accession>A0A1D1W200</accession>
<dbReference type="AlphaFoldDB" id="A0A1D1W200"/>